<proteinExistence type="predicted"/>
<evidence type="ECO:0000313" key="1">
    <source>
        <dbReference type="EMBL" id="TDF95214.1"/>
    </source>
</evidence>
<sequence>MKIGVIGDFNPIYLSQQATNDAINHSIKKIGVQIVYEWIPTASIPEQLETIKKSYKGFWIAPGIRICRWSITNY</sequence>
<protein>
    <submittedName>
        <fullName evidence="1">Uncharacterized protein</fullName>
    </submittedName>
</protein>
<dbReference type="OrthoDB" id="3286005at2"/>
<dbReference type="Proteomes" id="UP000295636">
    <property type="component" value="Unassembled WGS sequence"/>
</dbReference>
<gene>
    <name evidence="1" type="ORF">E1757_22120</name>
</gene>
<keyword evidence="2" id="KW-1185">Reference proteome</keyword>
<dbReference type="EMBL" id="SMRT01000011">
    <property type="protein sequence ID" value="TDF95214.1"/>
    <property type="molecule type" value="Genomic_DNA"/>
</dbReference>
<evidence type="ECO:0000313" key="2">
    <source>
        <dbReference type="Proteomes" id="UP000295636"/>
    </source>
</evidence>
<reference evidence="1 2" key="1">
    <citation type="submission" date="2019-03" db="EMBL/GenBank/DDBJ databases">
        <title>This is whole genome sequence of Paenibacillus sp MS74 strain.</title>
        <authorList>
            <person name="Trinh H.N."/>
        </authorList>
    </citation>
    <scope>NUCLEOTIDE SEQUENCE [LARGE SCALE GENOMIC DNA]</scope>
    <source>
        <strain evidence="1 2">MS74</strain>
    </source>
</reference>
<organism evidence="1 2">
    <name type="scientific">Paenibacillus piri</name>
    <dbReference type="NCBI Taxonomy" id="2547395"/>
    <lineage>
        <taxon>Bacteria</taxon>
        <taxon>Bacillati</taxon>
        <taxon>Bacillota</taxon>
        <taxon>Bacilli</taxon>
        <taxon>Bacillales</taxon>
        <taxon>Paenibacillaceae</taxon>
        <taxon>Paenibacillus</taxon>
    </lineage>
</organism>
<comment type="caution">
    <text evidence="1">The sequence shown here is derived from an EMBL/GenBank/DDBJ whole genome shotgun (WGS) entry which is preliminary data.</text>
</comment>
<accession>A0A4V2ZT06</accession>
<dbReference type="AlphaFoldDB" id="A0A4V2ZT06"/>
<dbReference type="RefSeq" id="WP_133232152.1">
    <property type="nucleotide sequence ID" value="NZ_SMRT01000011.1"/>
</dbReference>
<name>A0A4V2ZT06_9BACL</name>